<feature type="coiled-coil region" evidence="1">
    <location>
        <begin position="1028"/>
        <end position="1118"/>
    </location>
</feature>
<feature type="compositionally biased region" description="Basic and acidic residues" evidence="2">
    <location>
        <begin position="46"/>
        <end position="75"/>
    </location>
</feature>
<feature type="coiled-coil region" evidence="1">
    <location>
        <begin position="2225"/>
        <end position="2273"/>
    </location>
</feature>
<evidence type="ECO:0000256" key="2">
    <source>
        <dbReference type="SAM" id="MobiDB-lite"/>
    </source>
</evidence>
<dbReference type="PANTHER" id="PTHR43939">
    <property type="entry name" value="COILED-COIL DOMAIN-CONTAINING PROTEIN 158"/>
    <property type="match status" value="1"/>
</dbReference>
<dbReference type="PANTHER" id="PTHR43939:SF68">
    <property type="entry name" value="CENTROSOMAL PROTEIN OF 290 KDA-LIKE"/>
    <property type="match status" value="1"/>
</dbReference>
<reference evidence="3 4" key="1">
    <citation type="submission" date="2019-07" db="EMBL/GenBank/DDBJ databases">
        <title>WGS assembly of Gossypium tomentosum.</title>
        <authorList>
            <person name="Chen Z.J."/>
            <person name="Sreedasyam A."/>
            <person name="Ando A."/>
            <person name="Song Q."/>
            <person name="De L."/>
            <person name="Hulse-Kemp A."/>
            <person name="Ding M."/>
            <person name="Ye W."/>
            <person name="Kirkbride R."/>
            <person name="Jenkins J."/>
            <person name="Plott C."/>
            <person name="Lovell J."/>
            <person name="Lin Y.-M."/>
            <person name="Vaughn R."/>
            <person name="Liu B."/>
            <person name="Li W."/>
            <person name="Simpson S."/>
            <person name="Scheffler B."/>
            <person name="Saski C."/>
            <person name="Grover C."/>
            <person name="Hu G."/>
            <person name="Conover J."/>
            <person name="Carlson J."/>
            <person name="Shu S."/>
            <person name="Boston L."/>
            <person name="Williams M."/>
            <person name="Peterson D."/>
            <person name="Mcgee K."/>
            <person name="Jones D."/>
            <person name="Wendel J."/>
            <person name="Stelly D."/>
            <person name="Grimwood J."/>
            <person name="Schmutz J."/>
        </authorList>
    </citation>
    <scope>NUCLEOTIDE SEQUENCE [LARGE SCALE GENOMIC DNA]</scope>
    <source>
        <strain evidence="3">7179.01</strain>
    </source>
</reference>
<dbReference type="EMBL" id="CM017624">
    <property type="protein sequence ID" value="TYH84407.1"/>
    <property type="molecule type" value="Genomic_DNA"/>
</dbReference>
<feature type="coiled-coil region" evidence="1">
    <location>
        <begin position="469"/>
        <end position="503"/>
    </location>
</feature>
<feature type="coiled-coil region" evidence="1">
    <location>
        <begin position="2097"/>
        <end position="2152"/>
    </location>
</feature>
<feature type="coiled-coil region" evidence="1">
    <location>
        <begin position="1585"/>
        <end position="1801"/>
    </location>
</feature>
<feature type="region of interest" description="Disordered" evidence="2">
    <location>
        <begin position="1"/>
        <end position="88"/>
    </location>
</feature>
<keyword evidence="1" id="KW-0175">Coiled coil</keyword>
<organism evidence="3 4">
    <name type="scientific">Gossypium tomentosum</name>
    <name type="common">Hawaiian cotton</name>
    <name type="synonym">Gossypium sandvicense</name>
    <dbReference type="NCBI Taxonomy" id="34277"/>
    <lineage>
        <taxon>Eukaryota</taxon>
        <taxon>Viridiplantae</taxon>
        <taxon>Streptophyta</taxon>
        <taxon>Embryophyta</taxon>
        <taxon>Tracheophyta</taxon>
        <taxon>Spermatophyta</taxon>
        <taxon>Magnoliopsida</taxon>
        <taxon>eudicotyledons</taxon>
        <taxon>Gunneridae</taxon>
        <taxon>Pentapetalae</taxon>
        <taxon>rosids</taxon>
        <taxon>malvids</taxon>
        <taxon>Malvales</taxon>
        <taxon>Malvaceae</taxon>
        <taxon>Malvoideae</taxon>
        <taxon>Gossypium</taxon>
    </lineage>
</organism>
<feature type="coiled-coil region" evidence="1">
    <location>
        <begin position="1232"/>
        <end position="1266"/>
    </location>
</feature>
<evidence type="ECO:0000313" key="3">
    <source>
        <dbReference type="EMBL" id="TYH84407.1"/>
    </source>
</evidence>
<dbReference type="Proteomes" id="UP000322667">
    <property type="component" value="Chromosome D02"/>
</dbReference>
<feature type="coiled-coil region" evidence="1">
    <location>
        <begin position="241"/>
        <end position="359"/>
    </location>
</feature>
<feature type="coiled-coil region" evidence="1">
    <location>
        <begin position="532"/>
        <end position="559"/>
    </location>
</feature>
<feature type="coiled-coil region" evidence="1">
    <location>
        <begin position="1964"/>
        <end position="2005"/>
    </location>
</feature>
<feature type="coiled-coil region" evidence="1">
    <location>
        <begin position="89"/>
        <end position="130"/>
    </location>
</feature>
<proteinExistence type="predicted"/>
<evidence type="ECO:0000256" key="1">
    <source>
        <dbReference type="SAM" id="Coils"/>
    </source>
</evidence>
<gene>
    <name evidence="3" type="ORF">ES332_D02G195700v1</name>
</gene>
<feature type="coiled-coil region" evidence="1">
    <location>
        <begin position="851"/>
        <end position="885"/>
    </location>
</feature>
<protein>
    <submittedName>
        <fullName evidence="3">Uncharacterized protein</fullName>
    </submittedName>
</protein>
<keyword evidence="4" id="KW-1185">Reference proteome</keyword>
<dbReference type="SUPFAM" id="SSF57997">
    <property type="entry name" value="Tropomyosin"/>
    <property type="match status" value="1"/>
</dbReference>
<accession>A0A5D2LZE5</accession>
<feature type="compositionally biased region" description="Basic and acidic residues" evidence="2">
    <location>
        <begin position="26"/>
        <end position="36"/>
    </location>
</feature>
<evidence type="ECO:0000313" key="4">
    <source>
        <dbReference type="Proteomes" id="UP000322667"/>
    </source>
</evidence>
<feature type="compositionally biased region" description="Polar residues" evidence="2">
    <location>
        <begin position="12"/>
        <end position="21"/>
    </location>
</feature>
<feature type="coiled-coil region" evidence="1">
    <location>
        <begin position="647"/>
        <end position="737"/>
    </location>
</feature>
<sequence length="2501" mass="284217">MSEVNDSEDSGARNQSSTYQEAESIEISHVDSKEDMFMDASDELNNDNKEAVWSTDRDNNAISDEKPDAVPKQFDEVDNGAYNNEDNDNNHVVKEMERLRALLEQAAEEKGKLESKYKYVQEEMQTLSREIYVKDKEIEGLTAKLMSSVAETEKDVKNQQYEVALERISAALGSVIDQGDLLGDSGAEQIDLVEKSTLALIEKYNQFLSEVNQLRQCLTKAESDFGVQEFGTVFVAAHDELYELRRKEAQLVENIAFLEDENRKFFEQVESEKAMVEMLKSELEKTKTEVEQEKMRCANTKEKLSMAVTKGKALVQQRDALKQSLADKTSELEKCLAELQEKSCALEAAELHKEELVKNEVLVVSLQESLSEKTLIIEAFEHILSQIDVPEELQSVDIVGRARWLANERKELKSVSMDFYRLKDTICAIELPENVSFPDLDSRLAWLKESFYHAKDDINMLQNEISRTKEAARDEVDHLSASLSTVQQEKHYIKEELDHLKNEYEEIVGKARQISLDKDHLSASLEAELVEKDYIKKELDNLSTEYENVVEKIHRLSSEKNQMISMLVEASGMMLADQEGVEEASYLPMLIDRCFRKIKDQPNASSETTFVEAQLFEKLQSLFYVRDLELTLCEEVLEEDMLVRSQLNGLSNQLKVTSEELFALKEEKDVLQKALEQSEEKSSLLREKLSMAVKKGKGLVQDRENLKLLLEEKNSEIEKLRLELQHEESTVANCRDQISTLSTDLERIPLLESDLAAMKEAFDHILSQIDVPEELQSMDIVGLAGWLAKERKELGNVSMDFCRLKDTICAIDLPENVSFPDLDSRLAWLKESFFQAKDDINMLQNEISRIKEAARDEIDHLSASLSTVQQEKHYIKDELDQLKNEYEEIVGIAHQISSNKDHLSASLATELVEKDYVRRELNNLSTDENVVEKFHQLSSEKDQMISMLIEASGMMMADQEGIEESSYLPMLIDRCFRKIKDPPTASSETTLVEAQLFEKLQSLFYVRDLELTLCEEVLEEDMLVRSQLNDLSDQMRVTSKELFALKEEKDVLQKDLERSEEKSSLLREKLSMAVKKGKGLVQDRENLKLLLEEKNSEIEKLRLELQHEESTVANCRDQISTLSTDLERIPLLESDLAAMKEAFDHILSQIDVPEELQSMDIVGRAGWLAKERKELGNVSMDFCRLKDTICAIDLPENVSFPDLDSRLAWLKESFFQAKDDINMLQNEISRIKEAARDEIDHLSASLSTVQQEKHYIKDELDQLKNEYEEIVGMAHQISSNKDHLSASLATELVEKDYVRRELNHLSTEYENVVEKFHQLSSEKDQMISMLIEASGMMMADQEGIEESSYLPMLIDRCFRKIKDPPTASSETTLVEAQLFEKLQSLFYVRDLELTLCEEVLEEDMLVRSQLNDLSDQMRVTSKELFALKEEKDVLQKDLERSEEKSSLLREKLSMAVKKGKGLVQDRENLKLLLEEKNSEIEKLKLELQHEESTVANCRDQISTLSTDLERIPKLESDLAAMREGRDQLEKFLFESNSILQRLVESIGHIVIPADSTFQEPVEKLNFLSGYMDDCLTAKARTEQDLLQVKEEAKNVAVKLAEAEANMKTLGDALAVAKNDLSQLAEEKRDVEFGKKNLEIELQKALEEAHSENSKFAEICEARKSLEEALSLAENKILFLISEQQEVQSSRAASETEMEKLREEGAIQSSRLTEAYNTINTLESALSQAEMTVASLTEHSNNSKVEITNLENELRKLKDETEIQARELADAEITIKSLEDALVKAENEFSALQSEKRAGDQEISTLNSKLTVCMEDLAGSRGSSASKSIELIGHLNNLQMLAKDQSLLSTMKQCFDRNLEHLKDVDLALKNTREHLLDKRSEQLQDYPLMEDIALLAGCFSDDIDNNVNIGMENDYENAINGDDVSSCVIRVAEGFQLRNKIFADRFEGFSKFLDESIGSLLKKLHATEDEVKSMVENMESLKQNVKNLEMREQEKEKAMAILQDDVETLFSACRDAVEDLHFEVKSTLTEFNSLPGLENLNHGLHPGGEFVGRDMAQQDIGGNRYIQTAEKLFAATREVQSLVKFYETTNKAVATIVHNLQKDLEDTRRASEKAIEERDVCQSRVFKLESDVEALEESYREVTHKVDDYQAKEDIWKEKEAELLSLYNNMSMKEKEAKEPLLSATQLRTLLDKLSVIEIPLVESEDLEPHSSTEVKKLFSIINSFAELQNQINLLSYEKDELQSLLSQQSFEIEHLKEEIERHVRNKPELEVMKMELPEATFGLEKIIVGLGGKELIGSPNSVGMRALLPVLEKQVNALLLEAESSKSRAQELGTKLLGSQNAVDELSTKVKLLEDSLQGRTIQAEVVQDRSIFEVPSASTGSEISEIEDAGSHVKKTVSPVPSAAHVRIMQKGSADHLALNIDSEADRLINSEETDEDKGRMFKPLNTTGLIPKQGKSIADRVDGIWVSGGRVLSSRPRVRLGLIAYCLLLHIWLLGTIV</sequence>
<feature type="coiled-coil region" evidence="1">
    <location>
        <begin position="1410"/>
        <end position="1500"/>
    </location>
</feature>
<name>A0A5D2LZE5_GOSTO</name>